<protein>
    <recommendedName>
        <fullName evidence="6">Zinc finger BED domain-containing protein RICESLEEPER 2-like</fullName>
    </recommendedName>
</protein>
<dbReference type="GO" id="GO:0003677">
    <property type="term" value="F:DNA binding"/>
    <property type="evidence" value="ECO:0007669"/>
    <property type="project" value="UniProtKB-KW"/>
</dbReference>
<evidence type="ECO:0000259" key="3">
    <source>
        <dbReference type="Pfam" id="PF14372"/>
    </source>
</evidence>
<organism evidence="4 5">
    <name type="scientific">Acer saccharum</name>
    <name type="common">Sugar maple</name>
    <dbReference type="NCBI Taxonomy" id="4024"/>
    <lineage>
        <taxon>Eukaryota</taxon>
        <taxon>Viridiplantae</taxon>
        <taxon>Streptophyta</taxon>
        <taxon>Embryophyta</taxon>
        <taxon>Tracheophyta</taxon>
        <taxon>Spermatophyta</taxon>
        <taxon>Magnoliopsida</taxon>
        <taxon>eudicotyledons</taxon>
        <taxon>Gunneridae</taxon>
        <taxon>Pentapetalae</taxon>
        <taxon>rosids</taxon>
        <taxon>malvids</taxon>
        <taxon>Sapindales</taxon>
        <taxon>Sapindaceae</taxon>
        <taxon>Hippocastanoideae</taxon>
        <taxon>Acereae</taxon>
        <taxon>Acer</taxon>
    </lineage>
</organism>
<feature type="domain" description="hAT-like transposase RNase-H fold" evidence="3">
    <location>
        <begin position="202"/>
        <end position="303"/>
    </location>
</feature>
<dbReference type="SUPFAM" id="SSF53098">
    <property type="entry name" value="Ribonuclease H-like"/>
    <property type="match status" value="1"/>
</dbReference>
<dbReference type="InterPro" id="IPR012337">
    <property type="entry name" value="RNaseH-like_sf"/>
</dbReference>
<dbReference type="EMBL" id="JAUESC010000387">
    <property type="protein sequence ID" value="KAK0573712.1"/>
    <property type="molecule type" value="Genomic_DNA"/>
</dbReference>
<dbReference type="PANTHER" id="PTHR46481:SF7">
    <property type="entry name" value="ZINC FINGER BED DOMAIN-CONTAINING PROTEIN RICESLEEPER 2-LIKE"/>
    <property type="match status" value="1"/>
</dbReference>
<sequence length="480" mass="55124">MIPDHKGETIGKIIKSCLLDWGIEKVLTITVDNASANKVAIDYVRRKMRNWNESKLVLGGNFLHVRCCAHIINLIVSDGLKDMNDSIVRIRNAVQYVRSSPSRLQKFKNAAEHERIESHSIVILDVPTRWNSTYLMLSTALKFQKAFDRLLDDDARYGLYFSELDSGKNRVGPPKEDDWDNAKVFVQFLHVFYDITLKFSASLSVTSNMFFHELCSIATELNTLANSGDFLLGEMAAAIKYKFDKYWGKIEDLNKLLIIALVLDPRYKLDYVKFCFGDLFEENKVNEMTYDIKEFLIKLYEFYKGVDNISSSDQVSRSIPLENEGDMGKVNENVDFRLERLKKFKQMKEKKDFVDLKNEVERYLIESNENTDDDSFDLLNWWKVNCSKYKILSRIAKDIFAIPVSTVASESAFSTGGRVLDPFRSSLSPKMVEILICLQNWLRTSNICFDVAPSTGEMEFYEALEKEIGMTTSSDDTVVG</sequence>
<dbReference type="Proteomes" id="UP001168877">
    <property type="component" value="Unassembled WGS sequence"/>
</dbReference>
<keyword evidence="1" id="KW-0238">DNA-binding</keyword>
<reference evidence="4" key="1">
    <citation type="journal article" date="2022" name="Plant J.">
        <title>Strategies of tolerance reflected in two North American maple genomes.</title>
        <authorList>
            <person name="McEvoy S.L."/>
            <person name="Sezen U.U."/>
            <person name="Trouern-Trend A."/>
            <person name="McMahon S.M."/>
            <person name="Schaberg P.G."/>
            <person name="Yang J."/>
            <person name="Wegrzyn J.L."/>
            <person name="Swenson N.G."/>
        </authorList>
    </citation>
    <scope>NUCLEOTIDE SEQUENCE</scope>
    <source>
        <strain evidence="4">NS2018</strain>
    </source>
</reference>
<evidence type="ECO:0008006" key="6">
    <source>
        <dbReference type="Google" id="ProtNLM"/>
    </source>
</evidence>
<feature type="domain" description="HAT C-terminal dimerisation" evidence="2">
    <location>
        <begin position="359"/>
        <end position="442"/>
    </location>
</feature>
<dbReference type="InterPro" id="IPR025525">
    <property type="entry name" value="hAT-like_transposase_RNase-H"/>
</dbReference>
<proteinExistence type="predicted"/>
<evidence type="ECO:0000256" key="1">
    <source>
        <dbReference type="ARBA" id="ARBA00023125"/>
    </source>
</evidence>
<dbReference type="AlphaFoldDB" id="A0AA39RHW0"/>
<name>A0AA39RHW0_ACESA</name>
<keyword evidence="5" id="KW-1185">Reference proteome</keyword>
<gene>
    <name evidence="4" type="ORF">LWI29_012343</name>
</gene>
<accession>A0AA39RHW0</accession>
<dbReference type="GO" id="GO:0046983">
    <property type="term" value="F:protein dimerization activity"/>
    <property type="evidence" value="ECO:0007669"/>
    <property type="project" value="InterPro"/>
</dbReference>
<reference evidence="4" key="2">
    <citation type="submission" date="2023-06" db="EMBL/GenBank/DDBJ databases">
        <authorList>
            <person name="Swenson N.G."/>
            <person name="Wegrzyn J.L."/>
            <person name="Mcevoy S.L."/>
        </authorList>
    </citation>
    <scope>NUCLEOTIDE SEQUENCE</scope>
    <source>
        <strain evidence="4">NS2018</strain>
        <tissue evidence="4">Leaf</tissue>
    </source>
</reference>
<dbReference type="PANTHER" id="PTHR46481">
    <property type="entry name" value="ZINC FINGER BED DOMAIN-CONTAINING PROTEIN 4"/>
    <property type="match status" value="1"/>
</dbReference>
<evidence type="ECO:0000259" key="2">
    <source>
        <dbReference type="Pfam" id="PF05699"/>
    </source>
</evidence>
<evidence type="ECO:0000313" key="4">
    <source>
        <dbReference type="EMBL" id="KAK0573712.1"/>
    </source>
</evidence>
<evidence type="ECO:0000313" key="5">
    <source>
        <dbReference type="Proteomes" id="UP001168877"/>
    </source>
</evidence>
<dbReference type="InterPro" id="IPR008906">
    <property type="entry name" value="HATC_C_dom"/>
</dbReference>
<comment type="caution">
    <text evidence="4">The sequence shown here is derived from an EMBL/GenBank/DDBJ whole genome shotgun (WGS) entry which is preliminary data.</text>
</comment>
<dbReference type="InterPro" id="IPR052035">
    <property type="entry name" value="ZnF_BED_domain_contain"/>
</dbReference>
<dbReference type="Pfam" id="PF05699">
    <property type="entry name" value="Dimer_Tnp_hAT"/>
    <property type="match status" value="1"/>
</dbReference>
<dbReference type="Pfam" id="PF14372">
    <property type="entry name" value="hAT-like_RNase-H"/>
    <property type="match status" value="1"/>
</dbReference>